<keyword evidence="8" id="KW-0411">Iron-sulfur</keyword>
<dbReference type="RefSeq" id="WP_271334629.1">
    <property type="nucleotide sequence ID" value="NZ_JAMZNK010000004.1"/>
</dbReference>
<keyword evidence="7" id="KW-0408">Iron</keyword>
<reference evidence="11 12" key="1">
    <citation type="journal article" date="2023" name="Chemosphere">
        <title>Whole genome analysis of Flavobacterium aziz-sancarii sp. nov., isolated from Ardley Island (Antarctica), revealed a rich resistome and bioremediation potential.</title>
        <authorList>
            <person name="Otur C."/>
            <person name="Okay S."/>
            <person name="Kurt-Kizildogan A."/>
        </authorList>
    </citation>
    <scope>NUCLEOTIDE SEQUENCE [LARGE SCALE GENOMIC DNA]</scope>
    <source>
        <strain evidence="11 12">AC</strain>
    </source>
</reference>
<dbReference type="Gene3D" id="3.10.20.30">
    <property type="match status" value="1"/>
</dbReference>
<evidence type="ECO:0000256" key="5">
    <source>
        <dbReference type="ARBA" id="ARBA00022827"/>
    </source>
</evidence>
<dbReference type="PANTHER" id="PTHR47354:SF8">
    <property type="entry name" value="1,2-PHENYLACETYL-COA EPOXIDASE, SUBUNIT E"/>
    <property type="match status" value="1"/>
</dbReference>
<keyword evidence="5" id="KW-0274">FAD</keyword>
<dbReference type="Pfam" id="PF00175">
    <property type="entry name" value="NAD_binding_1"/>
    <property type="match status" value="1"/>
</dbReference>
<dbReference type="CDD" id="cd06214">
    <property type="entry name" value="PA_degradation_oxidoreductase_like"/>
    <property type="match status" value="1"/>
</dbReference>
<dbReference type="InterPro" id="IPR006058">
    <property type="entry name" value="2Fe2S_fd_BS"/>
</dbReference>
<comment type="caution">
    <text evidence="11">The sequence shown here is derived from an EMBL/GenBank/DDBJ whole genome shotgun (WGS) entry which is preliminary data.</text>
</comment>
<organism evidence="11 12">
    <name type="scientific">Flavobacterium azizsancarii</name>
    <dbReference type="NCBI Taxonomy" id="2961580"/>
    <lineage>
        <taxon>Bacteria</taxon>
        <taxon>Pseudomonadati</taxon>
        <taxon>Bacteroidota</taxon>
        <taxon>Flavobacteriia</taxon>
        <taxon>Flavobacteriales</taxon>
        <taxon>Flavobacteriaceae</taxon>
        <taxon>Flavobacterium</taxon>
    </lineage>
</organism>
<evidence type="ECO:0000313" key="12">
    <source>
        <dbReference type="Proteomes" id="UP001212170"/>
    </source>
</evidence>
<proteinExistence type="predicted"/>
<dbReference type="InterPro" id="IPR001041">
    <property type="entry name" value="2Fe-2S_ferredoxin-type"/>
</dbReference>
<sequence length="343" mass="39321">MKNYTLKIQEVRKETDDTVTLFFKQPGLKKIKYLAGQYLTLQFRINGRRYIRPYSFSSTPLIDTTLNVTIKRVPGGIVSNYINDHIKVGDVIEVQEPLGDFVFEAKETVYSVVFWGVGSGITPLFSMIKDLLNVNQTINIYLVYGNKSKTSVIFYDELEKLKSIYPERFKIYYFYSREEFFDDESHNFKGRINSDFVADLIKKIDEPTKHYLCGPIGLKNTIKDSLLNLSGNLDNLFSEDFEIVKNPEDFKEIYDQEIVLHFQGIENKIVISKGNSILEEALEIGLELPYSCQTGNCSTCKATLKSGEIKMIGLSKPRPDLNENEYLLCCSYPVTNNVSVEIE</sequence>
<name>A0ABT4W8B6_9FLAO</name>
<dbReference type="InterPro" id="IPR050415">
    <property type="entry name" value="MRET"/>
</dbReference>
<feature type="domain" description="2Fe-2S ferredoxin-type" evidence="9">
    <location>
        <begin position="256"/>
        <end position="343"/>
    </location>
</feature>
<feature type="domain" description="FAD-binding FR-type" evidence="10">
    <location>
        <begin position="1"/>
        <end position="104"/>
    </location>
</feature>
<evidence type="ECO:0000313" key="11">
    <source>
        <dbReference type="EMBL" id="MDA6068791.1"/>
    </source>
</evidence>
<dbReference type="Gene3D" id="3.40.50.80">
    <property type="entry name" value="Nucleotide-binding domain of ferredoxin-NADP reductase (FNR) module"/>
    <property type="match status" value="1"/>
</dbReference>
<evidence type="ECO:0000256" key="7">
    <source>
        <dbReference type="ARBA" id="ARBA00023004"/>
    </source>
</evidence>
<keyword evidence="6" id="KW-0560">Oxidoreductase</keyword>
<dbReference type="InterPro" id="IPR036010">
    <property type="entry name" value="2Fe-2S_ferredoxin-like_sf"/>
</dbReference>
<evidence type="ECO:0000256" key="1">
    <source>
        <dbReference type="ARBA" id="ARBA00001974"/>
    </source>
</evidence>
<keyword evidence="4" id="KW-0479">Metal-binding</keyword>
<evidence type="ECO:0000256" key="3">
    <source>
        <dbReference type="ARBA" id="ARBA00022714"/>
    </source>
</evidence>
<evidence type="ECO:0000256" key="2">
    <source>
        <dbReference type="ARBA" id="ARBA00022630"/>
    </source>
</evidence>
<dbReference type="SUPFAM" id="SSF54292">
    <property type="entry name" value="2Fe-2S ferredoxin-like"/>
    <property type="match status" value="1"/>
</dbReference>
<comment type="cofactor">
    <cofactor evidence="1">
        <name>FAD</name>
        <dbReference type="ChEBI" id="CHEBI:57692"/>
    </cofactor>
</comment>
<dbReference type="Gene3D" id="2.40.30.10">
    <property type="entry name" value="Translation factors"/>
    <property type="match status" value="1"/>
</dbReference>
<dbReference type="EMBL" id="JAMZNK010000004">
    <property type="protein sequence ID" value="MDA6068791.1"/>
    <property type="molecule type" value="Genomic_DNA"/>
</dbReference>
<gene>
    <name evidence="11" type="ORF">NJT12_04075</name>
</gene>
<dbReference type="InterPro" id="IPR001433">
    <property type="entry name" value="OxRdtase_FAD/NAD-bd"/>
</dbReference>
<dbReference type="PROSITE" id="PS00197">
    <property type="entry name" value="2FE2S_FER_1"/>
    <property type="match status" value="1"/>
</dbReference>
<evidence type="ECO:0000256" key="8">
    <source>
        <dbReference type="ARBA" id="ARBA00023014"/>
    </source>
</evidence>
<dbReference type="CDD" id="cd00207">
    <property type="entry name" value="fer2"/>
    <property type="match status" value="1"/>
</dbReference>
<keyword evidence="12" id="KW-1185">Reference proteome</keyword>
<keyword evidence="3" id="KW-0001">2Fe-2S</keyword>
<evidence type="ECO:0000259" key="10">
    <source>
        <dbReference type="PROSITE" id="PS51384"/>
    </source>
</evidence>
<dbReference type="InterPro" id="IPR012675">
    <property type="entry name" value="Beta-grasp_dom_sf"/>
</dbReference>
<dbReference type="InterPro" id="IPR017927">
    <property type="entry name" value="FAD-bd_FR_type"/>
</dbReference>
<dbReference type="Proteomes" id="UP001212170">
    <property type="component" value="Unassembled WGS sequence"/>
</dbReference>
<dbReference type="InterPro" id="IPR017938">
    <property type="entry name" value="Riboflavin_synthase-like_b-brl"/>
</dbReference>
<dbReference type="InterPro" id="IPR039261">
    <property type="entry name" value="FNR_nucleotide-bd"/>
</dbReference>
<evidence type="ECO:0000256" key="4">
    <source>
        <dbReference type="ARBA" id="ARBA00022723"/>
    </source>
</evidence>
<dbReference type="SUPFAM" id="SSF52343">
    <property type="entry name" value="Ferredoxin reductase-like, C-terminal NADP-linked domain"/>
    <property type="match status" value="1"/>
</dbReference>
<protein>
    <submittedName>
        <fullName evidence="11">Ferredoxin--NADP reductase</fullName>
    </submittedName>
</protein>
<dbReference type="InterPro" id="IPR001709">
    <property type="entry name" value="Flavoprot_Pyr_Nucl_cyt_Rdtase"/>
</dbReference>
<dbReference type="SUPFAM" id="SSF63380">
    <property type="entry name" value="Riboflavin synthase domain-like"/>
    <property type="match status" value="1"/>
</dbReference>
<evidence type="ECO:0000256" key="6">
    <source>
        <dbReference type="ARBA" id="ARBA00023002"/>
    </source>
</evidence>
<dbReference type="PRINTS" id="PR00410">
    <property type="entry name" value="PHEHYDRXLASE"/>
</dbReference>
<dbReference type="Pfam" id="PF00970">
    <property type="entry name" value="FAD_binding_6"/>
    <property type="match status" value="1"/>
</dbReference>
<dbReference type="InterPro" id="IPR008333">
    <property type="entry name" value="Cbr1-like_FAD-bd_dom"/>
</dbReference>
<dbReference type="PROSITE" id="PS51085">
    <property type="entry name" value="2FE2S_FER_2"/>
    <property type="match status" value="1"/>
</dbReference>
<dbReference type="PRINTS" id="PR00371">
    <property type="entry name" value="FPNCR"/>
</dbReference>
<evidence type="ECO:0000259" key="9">
    <source>
        <dbReference type="PROSITE" id="PS51085"/>
    </source>
</evidence>
<keyword evidence="2" id="KW-0285">Flavoprotein</keyword>
<dbReference type="PROSITE" id="PS51384">
    <property type="entry name" value="FAD_FR"/>
    <property type="match status" value="1"/>
</dbReference>
<dbReference type="Pfam" id="PF00111">
    <property type="entry name" value="Fer2"/>
    <property type="match status" value="1"/>
</dbReference>
<accession>A0ABT4W8B6</accession>
<dbReference type="PANTHER" id="PTHR47354">
    <property type="entry name" value="NADH OXIDOREDUCTASE HCR"/>
    <property type="match status" value="1"/>
</dbReference>